<protein>
    <submittedName>
        <fullName evidence="2">Os08g0378100 protein</fullName>
    </submittedName>
</protein>
<sequence length="101" mass="9400">AAAGKLILGVSGSLSVRRAVEPLCPSPPLPRHGAAGGLDRGVRRQAVAPTLPVGGEAADRGGVLPSAGSGGGEGAVGGEPAVARCPCDGGGGSAVTAVVSP</sequence>
<accession>A0A0P0XF77</accession>
<reference evidence="2 3" key="3">
    <citation type="journal article" date="2013" name="Rice">
        <title>Improvement of the Oryza sativa Nipponbare reference genome using next generation sequence and optical map data.</title>
        <authorList>
            <person name="Kawahara Y."/>
            <person name="de la Bastide M."/>
            <person name="Hamilton J.P."/>
            <person name="Kanamori H."/>
            <person name="McCombie W.R."/>
            <person name="Ouyang S."/>
            <person name="Schwartz D.C."/>
            <person name="Tanaka T."/>
            <person name="Wu J."/>
            <person name="Zhou S."/>
            <person name="Childs K.L."/>
            <person name="Davidson R.M."/>
            <person name="Lin H."/>
            <person name="Quesada-Ocampo L."/>
            <person name="Vaillancourt B."/>
            <person name="Sakai H."/>
            <person name="Lee S.S."/>
            <person name="Kim J."/>
            <person name="Numa H."/>
            <person name="Itoh T."/>
            <person name="Buell C.R."/>
            <person name="Matsumoto T."/>
        </authorList>
    </citation>
    <scope>NUCLEOTIDE SEQUENCE [LARGE SCALE GENOMIC DNA]</scope>
    <source>
        <strain evidence="3">cv. Nipponbare</strain>
    </source>
</reference>
<dbReference type="AlphaFoldDB" id="A0A0P0XF77"/>
<dbReference type="FunCoup" id="A0A0P0XF77">
    <property type="interactions" value="2"/>
</dbReference>
<dbReference type="InParanoid" id="A0A0P0XF77"/>
<dbReference type="PaxDb" id="39947-A0A0P0XF77"/>
<name>A0A0P0XF77_ORYSJ</name>
<reference evidence="2 3" key="2">
    <citation type="journal article" date="2013" name="Plant Cell Physiol.">
        <title>Rice Annotation Project Database (RAP-DB): an integrative and interactive database for rice genomics.</title>
        <authorList>
            <person name="Sakai H."/>
            <person name="Lee S.S."/>
            <person name="Tanaka T."/>
            <person name="Numa H."/>
            <person name="Kim J."/>
            <person name="Kawahara Y."/>
            <person name="Wakimoto H."/>
            <person name="Yang C.C."/>
            <person name="Iwamoto M."/>
            <person name="Abe T."/>
            <person name="Yamada Y."/>
            <person name="Muto A."/>
            <person name="Inokuchi H."/>
            <person name="Ikemura T."/>
            <person name="Matsumoto T."/>
            <person name="Sasaki T."/>
            <person name="Itoh T."/>
        </authorList>
    </citation>
    <scope>NUCLEOTIDE SEQUENCE [LARGE SCALE GENOMIC DNA]</scope>
    <source>
        <strain evidence="3">cv. Nipponbare</strain>
    </source>
</reference>
<dbReference type="EMBL" id="AP014964">
    <property type="protein sequence ID" value="BAT05208.1"/>
    <property type="molecule type" value="Genomic_DNA"/>
</dbReference>
<dbReference type="Gramene" id="Os08t0378100-01">
    <property type="protein sequence ID" value="Os08t0378100-01"/>
    <property type="gene ID" value="Os08g0378100"/>
</dbReference>
<feature type="compositionally biased region" description="Gly residues" evidence="1">
    <location>
        <begin position="68"/>
        <end position="77"/>
    </location>
</feature>
<dbReference type="Proteomes" id="UP000059680">
    <property type="component" value="Chromosome 8"/>
</dbReference>
<evidence type="ECO:0000313" key="3">
    <source>
        <dbReference type="Proteomes" id="UP000059680"/>
    </source>
</evidence>
<feature type="region of interest" description="Disordered" evidence="1">
    <location>
        <begin position="50"/>
        <end position="79"/>
    </location>
</feature>
<gene>
    <name evidence="2" type="ordered locus">Os08g0378100</name>
    <name evidence="2" type="ORF">OSNPB_080378100</name>
</gene>
<feature type="non-terminal residue" evidence="2">
    <location>
        <position position="1"/>
    </location>
</feature>
<organism evidence="2 3">
    <name type="scientific">Oryza sativa subsp. japonica</name>
    <name type="common">Rice</name>
    <dbReference type="NCBI Taxonomy" id="39947"/>
    <lineage>
        <taxon>Eukaryota</taxon>
        <taxon>Viridiplantae</taxon>
        <taxon>Streptophyta</taxon>
        <taxon>Embryophyta</taxon>
        <taxon>Tracheophyta</taxon>
        <taxon>Spermatophyta</taxon>
        <taxon>Magnoliopsida</taxon>
        <taxon>Liliopsida</taxon>
        <taxon>Poales</taxon>
        <taxon>Poaceae</taxon>
        <taxon>BOP clade</taxon>
        <taxon>Oryzoideae</taxon>
        <taxon>Oryzeae</taxon>
        <taxon>Oryzinae</taxon>
        <taxon>Oryza</taxon>
        <taxon>Oryza sativa</taxon>
    </lineage>
</organism>
<proteinExistence type="predicted"/>
<evidence type="ECO:0000256" key="1">
    <source>
        <dbReference type="SAM" id="MobiDB-lite"/>
    </source>
</evidence>
<reference evidence="3" key="1">
    <citation type="journal article" date="2005" name="Nature">
        <title>The map-based sequence of the rice genome.</title>
        <authorList>
            <consortium name="International rice genome sequencing project (IRGSP)"/>
            <person name="Matsumoto T."/>
            <person name="Wu J."/>
            <person name="Kanamori H."/>
            <person name="Katayose Y."/>
            <person name="Fujisawa M."/>
            <person name="Namiki N."/>
            <person name="Mizuno H."/>
            <person name="Yamamoto K."/>
            <person name="Antonio B.A."/>
            <person name="Baba T."/>
            <person name="Sakata K."/>
            <person name="Nagamura Y."/>
            <person name="Aoki H."/>
            <person name="Arikawa K."/>
            <person name="Arita K."/>
            <person name="Bito T."/>
            <person name="Chiden Y."/>
            <person name="Fujitsuka N."/>
            <person name="Fukunaka R."/>
            <person name="Hamada M."/>
            <person name="Harada C."/>
            <person name="Hayashi A."/>
            <person name="Hijishita S."/>
            <person name="Honda M."/>
            <person name="Hosokawa S."/>
            <person name="Ichikawa Y."/>
            <person name="Idonuma A."/>
            <person name="Iijima M."/>
            <person name="Ikeda M."/>
            <person name="Ikeno M."/>
            <person name="Ito K."/>
            <person name="Ito S."/>
            <person name="Ito T."/>
            <person name="Ito Y."/>
            <person name="Ito Y."/>
            <person name="Iwabuchi A."/>
            <person name="Kamiya K."/>
            <person name="Karasawa W."/>
            <person name="Kurita K."/>
            <person name="Katagiri S."/>
            <person name="Kikuta A."/>
            <person name="Kobayashi H."/>
            <person name="Kobayashi N."/>
            <person name="Machita K."/>
            <person name="Maehara T."/>
            <person name="Masukawa M."/>
            <person name="Mizubayashi T."/>
            <person name="Mukai Y."/>
            <person name="Nagasaki H."/>
            <person name="Nagata Y."/>
            <person name="Naito S."/>
            <person name="Nakashima M."/>
            <person name="Nakama Y."/>
            <person name="Nakamichi Y."/>
            <person name="Nakamura M."/>
            <person name="Meguro A."/>
            <person name="Negishi M."/>
            <person name="Ohta I."/>
            <person name="Ohta T."/>
            <person name="Okamoto M."/>
            <person name="Ono N."/>
            <person name="Saji S."/>
            <person name="Sakaguchi M."/>
            <person name="Sakai K."/>
            <person name="Shibata M."/>
            <person name="Shimokawa T."/>
            <person name="Song J."/>
            <person name="Takazaki Y."/>
            <person name="Terasawa K."/>
            <person name="Tsugane M."/>
            <person name="Tsuji K."/>
            <person name="Ueda S."/>
            <person name="Waki K."/>
            <person name="Yamagata H."/>
            <person name="Yamamoto M."/>
            <person name="Yamamoto S."/>
            <person name="Yamane H."/>
            <person name="Yoshiki S."/>
            <person name="Yoshihara R."/>
            <person name="Yukawa K."/>
            <person name="Zhong H."/>
            <person name="Yano M."/>
            <person name="Yuan Q."/>
            <person name="Ouyang S."/>
            <person name="Liu J."/>
            <person name="Jones K.M."/>
            <person name="Gansberger K."/>
            <person name="Moffat K."/>
            <person name="Hill J."/>
            <person name="Bera J."/>
            <person name="Fadrosh D."/>
            <person name="Jin S."/>
            <person name="Johri S."/>
            <person name="Kim M."/>
            <person name="Overton L."/>
            <person name="Reardon M."/>
            <person name="Tsitrin T."/>
            <person name="Vuong H."/>
            <person name="Weaver B."/>
            <person name="Ciecko A."/>
            <person name="Tallon L."/>
            <person name="Jackson J."/>
            <person name="Pai G."/>
            <person name="Aken S.V."/>
            <person name="Utterback T."/>
            <person name="Reidmuller S."/>
            <person name="Feldblyum T."/>
            <person name="Hsiao J."/>
            <person name="Zismann V."/>
            <person name="Iobst S."/>
            <person name="de Vazeille A.R."/>
            <person name="Buell C.R."/>
            <person name="Ying K."/>
            <person name="Li Y."/>
            <person name="Lu T."/>
            <person name="Huang Y."/>
            <person name="Zhao Q."/>
            <person name="Feng Q."/>
            <person name="Zhang L."/>
            <person name="Zhu J."/>
            <person name="Weng Q."/>
            <person name="Mu J."/>
            <person name="Lu Y."/>
            <person name="Fan D."/>
            <person name="Liu Y."/>
            <person name="Guan J."/>
            <person name="Zhang Y."/>
            <person name="Yu S."/>
            <person name="Liu X."/>
            <person name="Zhang Y."/>
            <person name="Hong G."/>
            <person name="Han B."/>
            <person name="Choisne N."/>
            <person name="Demange N."/>
            <person name="Orjeda G."/>
            <person name="Samain S."/>
            <person name="Cattolico L."/>
            <person name="Pelletier E."/>
            <person name="Couloux A."/>
            <person name="Segurens B."/>
            <person name="Wincker P."/>
            <person name="D'Hont A."/>
            <person name="Scarpelli C."/>
            <person name="Weissenbach J."/>
            <person name="Salanoubat M."/>
            <person name="Quetier F."/>
            <person name="Yu Y."/>
            <person name="Kim H.R."/>
            <person name="Rambo T."/>
            <person name="Currie J."/>
            <person name="Collura K."/>
            <person name="Luo M."/>
            <person name="Yang T."/>
            <person name="Ammiraju J.S.S."/>
            <person name="Engler F."/>
            <person name="Soderlund C."/>
            <person name="Wing R.A."/>
            <person name="Palmer L.E."/>
            <person name="de la Bastide M."/>
            <person name="Spiegel L."/>
            <person name="Nascimento L."/>
            <person name="Zutavern T."/>
            <person name="O'Shaughnessy A."/>
            <person name="Dike S."/>
            <person name="Dedhia N."/>
            <person name="Preston R."/>
            <person name="Balija V."/>
            <person name="McCombie W.R."/>
            <person name="Chow T."/>
            <person name="Chen H."/>
            <person name="Chung M."/>
            <person name="Chen C."/>
            <person name="Shaw J."/>
            <person name="Wu H."/>
            <person name="Hsiao K."/>
            <person name="Chao Y."/>
            <person name="Chu M."/>
            <person name="Cheng C."/>
            <person name="Hour A."/>
            <person name="Lee P."/>
            <person name="Lin S."/>
            <person name="Lin Y."/>
            <person name="Liou J."/>
            <person name="Liu S."/>
            <person name="Hsing Y."/>
            <person name="Raghuvanshi S."/>
            <person name="Mohanty A."/>
            <person name="Bharti A.K."/>
            <person name="Gaur A."/>
            <person name="Gupta V."/>
            <person name="Kumar D."/>
            <person name="Ravi V."/>
            <person name="Vij S."/>
            <person name="Kapur A."/>
            <person name="Khurana P."/>
            <person name="Khurana P."/>
            <person name="Khurana J.P."/>
            <person name="Tyagi A.K."/>
            <person name="Gaikwad K."/>
            <person name="Singh A."/>
            <person name="Dalal V."/>
            <person name="Srivastava S."/>
            <person name="Dixit A."/>
            <person name="Pal A.K."/>
            <person name="Ghazi I.A."/>
            <person name="Yadav M."/>
            <person name="Pandit A."/>
            <person name="Bhargava A."/>
            <person name="Sureshbabu K."/>
            <person name="Batra K."/>
            <person name="Sharma T.R."/>
            <person name="Mohapatra T."/>
            <person name="Singh N.K."/>
            <person name="Messing J."/>
            <person name="Nelson A.B."/>
            <person name="Fuks G."/>
            <person name="Kavchok S."/>
            <person name="Keizer G."/>
            <person name="Linton E."/>
            <person name="Llaca V."/>
            <person name="Song R."/>
            <person name="Tanyolac B."/>
            <person name="Young S."/>
            <person name="Ho-Il K."/>
            <person name="Hahn J.H."/>
            <person name="Sangsakoo G."/>
            <person name="Vanavichit A."/>
            <person name="de Mattos Luiz.A.T."/>
            <person name="Zimmer P.D."/>
            <person name="Malone G."/>
            <person name="Dellagostin O."/>
            <person name="de Oliveira A.C."/>
            <person name="Bevan M."/>
            <person name="Bancroft I."/>
            <person name="Minx P."/>
            <person name="Cordum H."/>
            <person name="Wilson R."/>
            <person name="Cheng Z."/>
            <person name="Jin W."/>
            <person name="Jiang J."/>
            <person name="Leong S.A."/>
            <person name="Iwama H."/>
            <person name="Gojobori T."/>
            <person name="Itoh T."/>
            <person name="Niimura Y."/>
            <person name="Fujii Y."/>
            <person name="Habara T."/>
            <person name="Sakai H."/>
            <person name="Sato Y."/>
            <person name="Wilson G."/>
            <person name="Kumar K."/>
            <person name="McCouch S."/>
            <person name="Juretic N."/>
            <person name="Hoen D."/>
            <person name="Wright S."/>
            <person name="Bruskiewich R."/>
            <person name="Bureau T."/>
            <person name="Miyao A."/>
            <person name="Hirochika H."/>
            <person name="Nishikawa T."/>
            <person name="Kadowaki K."/>
            <person name="Sugiura M."/>
            <person name="Burr B."/>
            <person name="Sasaki T."/>
        </authorList>
    </citation>
    <scope>NUCLEOTIDE SEQUENCE [LARGE SCALE GENOMIC DNA]</scope>
    <source>
        <strain evidence="3">cv. Nipponbare</strain>
    </source>
</reference>
<evidence type="ECO:0000313" key="2">
    <source>
        <dbReference type="EMBL" id="BAT05208.1"/>
    </source>
</evidence>
<keyword evidence="3" id="KW-1185">Reference proteome</keyword>